<name>A0A438HG40_VITVI</name>
<evidence type="ECO:0000313" key="2">
    <source>
        <dbReference type="Proteomes" id="UP000288805"/>
    </source>
</evidence>
<dbReference type="AlphaFoldDB" id="A0A438HG40"/>
<gene>
    <name evidence="1" type="ORF">CK203_051747</name>
</gene>
<proteinExistence type="predicted"/>
<sequence>MKQKQFLLPEVVEKPIRRGEDAAPPMTIEPKNKVRKCELAMETKENIVVGDTIILECGPNYLVVVDAPYDSSAPLPIPILGQTTTVEATIGYQVFWLAYLVIIHTPISTSKKGKKQKENEVEVKSKGEKTQDIKNFEALVGLMLSTSRVQPIDFPDDVFGESFKSFLMKEDMDMII</sequence>
<dbReference type="Proteomes" id="UP000288805">
    <property type="component" value="Unassembled WGS sequence"/>
</dbReference>
<dbReference type="EMBL" id="QGNW01000228">
    <property type="protein sequence ID" value="RVW83433.1"/>
    <property type="molecule type" value="Genomic_DNA"/>
</dbReference>
<evidence type="ECO:0000313" key="1">
    <source>
        <dbReference type="EMBL" id="RVW83433.1"/>
    </source>
</evidence>
<comment type="caution">
    <text evidence="1">The sequence shown here is derived from an EMBL/GenBank/DDBJ whole genome shotgun (WGS) entry which is preliminary data.</text>
</comment>
<reference evidence="1 2" key="1">
    <citation type="journal article" date="2018" name="PLoS Genet.">
        <title>Population sequencing reveals clonal diversity and ancestral inbreeding in the grapevine cultivar Chardonnay.</title>
        <authorList>
            <person name="Roach M.J."/>
            <person name="Johnson D.L."/>
            <person name="Bohlmann J."/>
            <person name="van Vuuren H.J."/>
            <person name="Jones S.J."/>
            <person name="Pretorius I.S."/>
            <person name="Schmidt S.A."/>
            <person name="Borneman A.R."/>
        </authorList>
    </citation>
    <scope>NUCLEOTIDE SEQUENCE [LARGE SCALE GENOMIC DNA]</scope>
    <source>
        <strain evidence="2">cv. Chardonnay</strain>
        <tissue evidence="1">Leaf</tissue>
    </source>
</reference>
<organism evidence="1 2">
    <name type="scientific">Vitis vinifera</name>
    <name type="common">Grape</name>
    <dbReference type="NCBI Taxonomy" id="29760"/>
    <lineage>
        <taxon>Eukaryota</taxon>
        <taxon>Viridiplantae</taxon>
        <taxon>Streptophyta</taxon>
        <taxon>Embryophyta</taxon>
        <taxon>Tracheophyta</taxon>
        <taxon>Spermatophyta</taxon>
        <taxon>Magnoliopsida</taxon>
        <taxon>eudicotyledons</taxon>
        <taxon>Gunneridae</taxon>
        <taxon>Pentapetalae</taxon>
        <taxon>rosids</taxon>
        <taxon>Vitales</taxon>
        <taxon>Vitaceae</taxon>
        <taxon>Viteae</taxon>
        <taxon>Vitis</taxon>
    </lineage>
</organism>
<protein>
    <submittedName>
        <fullName evidence="1">Uncharacterized protein</fullName>
    </submittedName>
</protein>
<accession>A0A438HG40</accession>